<proteinExistence type="predicted"/>
<protein>
    <submittedName>
        <fullName evidence="2">Uncharacterized protein</fullName>
    </submittedName>
</protein>
<keyword evidence="3" id="KW-1185">Reference proteome</keyword>
<feature type="signal peptide" evidence="1">
    <location>
        <begin position="1"/>
        <end position="23"/>
    </location>
</feature>
<feature type="chain" id="PRO_5019522855" evidence="1">
    <location>
        <begin position="24"/>
        <end position="216"/>
    </location>
</feature>
<dbReference type="Proteomes" id="UP000291116">
    <property type="component" value="Unassembled WGS sequence"/>
</dbReference>
<reference evidence="2 3" key="1">
    <citation type="submission" date="2019-01" db="EMBL/GenBank/DDBJ databases">
        <authorList>
            <person name="Ferrante I. M."/>
        </authorList>
    </citation>
    <scope>NUCLEOTIDE SEQUENCE [LARGE SCALE GENOMIC DNA]</scope>
    <source>
        <strain evidence="2 3">B856</strain>
    </source>
</reference>
<name>A0A448ZTC0_9STRA</name>
<organism evidence="2 3">
    <name type="scientific">Pseudo-nitzschia multistriata</name>
    <dbReference type="NCBI Taxonomy" id="183589"/>
    <lineage>
        <taxon>Eukaryota</taxon>
        <taxon>Sar</taxon>
        <taxon>Stramenopiles</taxon>
        <taxon>Ochrophyta</taxon>
        <taxon>Bacillariophyta</taxon>
        <taxon>Bacillariophyceae</taxon>
        <taxon>Bacillariophycidae</taxon>
        <taxon>Bacillariales</taxon>
        <taxon>Bacillariaceae</taxon>
        <taxon>Pseudo-nitzschia</taxon>
    </lineage>
</organism>
<accession>A0A448ZTC0</accession>
<evidence type="ECO:0000313" key="2">
    <source>
        <dbReference type="EMBL" id="VEU45298.1"/>
    </source>
</evidence>
<evidence type="ECO:0000256" key="1">
    <source>
        <dbReference type="SAM" id="SignalP"/>
    </source>
</evidence>
<dbReference type="AlphaFoldDB" id="A0A448ZTC0"/>
<dbReference type="OrthoDB" id="196898at2759"/>
<evidence type="ECO:0000313" key="3">
    <source>
        <dbReference type="Proteomes" id="UP000291116"/>
    </source>
</evidence>
<keyword evidence="1" id="KW-0732">Signal</keyword>
<sequence length="216" mass="23432">MMKLTRAVLLSQVFFGLHSEAFAPPNRQESTALYSTAEGATAVTAELDLDPKEVVKVFGRLAEKYIMLDESGGMCCYSACKDCEFRLPGGGYKMADQSASRPKWIPVYEERIFEGQGKEHIAKWKTGIFPDGATVVTKEEFVDAVLGLDFATPLGGPFVSKSAGKLEETTVTECLFDILADGKDKLTRHRMGLGLKKLSGDEAGLTWAGFSAAMGL</sequence>
<dbReference type="EMBL" id="CAACVS010000695">
    <property type="protein sequence ID" value="VEU45298.1"/>
    <property type="molecule type" value="Genomic_DNA"/>
</dbReference>
<gene>
    <name evidence="2" type="ORF">PSNMU_V1.4_AUG-EV-PASAV3_0124690</name>
</gene>